<feature type="domain" description="DZANK-type" evidence="2">
    <location>
        <begin position="96"/>
        <end position="152"/>
    </location>
</feature>
<evidence type="ECO:0000313" key="4">
    <source>
        <dbReference type="Proteomes" id="UP000609346"/>
    </source>
</evidence>
<keyword evidence="4" id="KW-1185">Reference proteome</keyword>
<dbReference type="InterPro" id="IPR025874">
    <property type="entry name" value="DZR"/>
</dbReference>
<feature type="region of interest" description="Disordered" evidence="1">
    <location>
        <begin position="173"/>
        <end position="222"/>
    </location>
</feature>
<protein>
    <submittedName>
        <fullName evidence="3">Zinc ribbon domain-containing protein</fullName>
    </submittedName>
</protein>
<feature type="compositionally biased region" description="Basic and acidic residues" evidence="1">
    <location>
        <begin position="187"/>
        <end position="207"/>
    </location>
</feature>
<comment type="caution">
    <text evidence="3">The sequence shown here is derived from an EMBL/GenBank/DDBJ whole genome shotgun (WGS) entry which is preliminary data.</text>
</comment>
<evidence type="ECO:0000256" key="1">
    <source>
        <dbReference type="SAM" id="MobiDB-lite"/>
    </source>
</evidence>
<dbReference type="Proteomes" id="UP000609346">
    <property type="component" value="Unassembled WGS sequence"/>
</dbReference>
<dbReference type="EMBL" id="JACXZA010000006">
    <property type="protein sequence ID" value="MBD3921551.1"/>
    <property type="molecule type" value="Genomic_DNA"/>
</dbReference>
<proteinExistence type="predicted"/>
<evidence type="ECO:0000259" key="2">
    <source>
        <dbReference type="Pfam" id="PF12773"/>
    </source>
</evidence>
<organism evidence="3 4">
    <name type="scientific">Paenibacillus terricola</name>
    <dbReference type="NCBI Taxonomy" id="2763503"/>
    <lineage>
        <taxon>Bacteria</taxon>
        <taxon>Bacillati</taxon>
        <taxon>Bacillota</taxon>
        <taxon>Bacilli</taxon>
        <taxon>Bacillales</taxon>
        <taxon>Paenibacillaceae</taxon>
        <taxon>Paenibacillus</taxon>
    </lineage>
</organism>
<gene>
    <name evidence="3" type="ORF">H8B09_22475</name>
</gene>
<dbReference type="Pfam" id="PF12773">
    <property type="entry name" value="DZR"/>
    <property type="match status" value="1"/>
</dbReference>
<dbReference type="RefSeq" id="WP_191205847.1">
    <property type="nucleotide sequence ID" value="NZ_JACXZA010000006.1"/>
</dbReference>
<sequence length="222" mass="24915">MSIFDKMKQGASDAARKAQQTLEIAKLNGQKSSREKDMSKLYSQIGEAVFEAHLSGEHEASAEVIEACCEKLQIMKQEIEMIDLKIQAIKLEKTCACGTVVPLNAKFCPDCGTRFATEQDLKPEMSSGEIRVICPNCDTENELMARYCTDCGHELGKMKPSLSKTTTQVVDPELESYVDSDPVVETYEEKDRDSQEQEDQLKRREDSNNGGWGGFTFDKYDK</sequence>
<evidence type="ECO:0000313" key="3">
    <source>
        <dbReference type="EMBL" id="MBD3921551.1"/>
    </source>
</evidence>
<reference evidence="3 4" key="1">
    <citation type="submission" date="2020-09" db="EMBL/GenBank/DDBJ databases">
        <title>Paenibacillus sp. strain PR3 16S rRNA gene Genome sequencing and assembly.</title>
        <authorList>
            <person name="Kim J."/>
        </authorList>
    </citation>
    <scope>NUCLEOTIDE SEQUENCE [LARGE SCALE GENOMIC DNA]</scope>
    <source>
        <strain evidence="3 4">PR3</strain>
    </source>
</reference>
<name>A0ABR8N034_9BACL</name>
<accession>A0ABR8N034</accession>